<dbReference type="Proteomes" id="UP000539350">
    <property type="component" value="Unassembled WGS sequence"/>
</dbReference>
<name>A0A7W2TYH3_9GAMM</name>
<comment type="caution">
    <text evidence="2">The sequence shown here is derived from an EMBL/GenBank/DDBJ whole genome shotgun (WGS) entry which is preliminary data.</text>
</comment>
<keyword evidence="1" id="KW-0812">Transmembrane</keyword>
<keyword evidence="3" id="KW-1185">Reference proteome</keyword>
<dbReference type="RefSeq" id="WP_182175222.1">
    <property type="nucleotide sequence ID" value="NZ_JACFXU010000018.1"/>
</dbReference>
<evidence type="ECO:0000313" key="2">
    <source>
        <dbReference type="EMBL" id="MBA6414271.1"/>
    </source>
</evidence>
<gene>
    <name evidence="2" type="ORF">H2508_14240</name>
</gene>
<protein>
    <submittedName>
        <fullName evidence="2">General secretion pathway protein GspL</fullName>
    </submittedName>
</protein>
<organism evidence="2 3">
    <name type="scientific">Sediminihaliea albiluteola</name>
    <dbReference type="NCBI Taxonomy" id="2758564"/>
    <lineage>
        <taxon>Bacteria</taxon>
        <taxon>Pseudomonadati</taxon>
        <taxon>Pseudomonadota</taxon>
        <taxon>Gammaproteobacteria</taxon>
        <taxon>Cellvibrionales</taxon>
        <taxon>Halieaceae</taxon>
        <taxon>Sediminihaliea</taxon>
    </lineage>
</organism>
<evidence type="ECO:0000313" key="3">
    <source>
        <dbReference type="Proteomes" id="UP000539350"/>
    </source>
</evidence>
<sequence>MLDASQQWQLFGFDMRNLGRYWQQAWAEFLWGDQSPLRPRLDEVVLLESESGSEYYQAGRSVQPTATDCQALLLPDDLVLFKRLRVPVAAEAELAAVVALEVSSSSPFLADDTGYGWTRIGRDEQHIHLQLAIVSLSASMRYIGRVYDIHDLQARELWARSEGEPIVIQGFGETKRLQRYKRRLLRISALLGLCALALLGMLSLAAGSSYIEMRYYNALNESVSAQARDAANMRAALLDANETIRVVNEISATYPSPHVELAKLTHLLGDDAYIVQYLQQGEGLRIRGRAIDAASVVQKLTSAPGYAEVNSPQAITAVGNTGLQQFSLNIQLKAGADS</sequence>
<reference evidence="2 3" key="1">
    <citation type="submission" date="2020-07" db="EMBL/GenBank/DDBJ databases">
        <title>Halieaceae bacterium, F7430, whole genome shotgun sequencing project.</title>
        <authorList>
            <person name="Jiang S."/>
            <person name="Liu Z.W."/>
            <person name="Du Z.J."/>
        </authorList>
    </citation>
    <scope>NUCLEOTIDE SEQUENCE [LARGE SCALE GENOMIC DNA]</scope>
    <source>
        <strain evidence="2 3">F7430</strain>
    </source>
</reference>
<keyword evidence="1" id="KW-0472">Membrane</keyword>
<keyword evidence="1" id="KW-1133">Transmembrane helix</keyword>
<proteinExistence type="predicted"/>
<feature type="transmembrane region" description="Helical" evidence="1">
    <location>
        <begin position="184"/>
        <end position="206"/>
    </location>
</feature>
<dbReference type="AlphaFoldDB" id="A0A7W2TYH3"/>
<accession>A0A7W2TYH3</accession>
<evidence type="ECO:0000256" key="1">
    <source>
        <dbReference type="SAM" id="Phobius"/>
    </source>
</evidence>
<dbReference type="EMBL" id="JACFXU010000018">
    <property type="protein sequence ID" value="MBA6414271.1"/>
    <property type="molecule type" value="Genomic_DNA"/>
</dbReference>